<dbReference type="Proteomes" id="UP000245263">
    <property type="component" value="Chromosome 1"/>
</dbReference>
<keyword evidence="3" id="KW-1185">Reference proteome</keyword>
<evidence type="ECO:0000313" key="2">
    <source>
        <dbReference type="EMBL" id="BDA79808.1"/>
    </source>
</evidence>
<dbReference type="EMBL" id="AP025028">
    <property type="protein sequence ID" value="BDA79808.1"/>
    <property type="molecule type" value="Genomic_DNA"/>
</dbReference>
<sequence length="542" mass="54811">MKRNFIKFTGIALVSTLAFTACHKEAVKEEPFLAALLAEAVKSAASGNCAISINHAGLAYGAVIQTAVINGGTASAIYGNAALNGSTTTFTQTEFESAVGGTIASLGYNTYAEVPYNVKYDAFFKWDATKRNTALTWTKTFRDYFLFIGNLAVGDNTGAAAAFPTGTGAAVVSLVATGGVSSTNCNSFVNYAGTCSTATTTLAASFGVVDRTNGTATLACARIPKSSCSIAGLTTANRAADIDSASAVYNAVLGNSDCRKSGVNFPGALAKVGFKGLPHNVSVGLSSGTFVNTKTNSASSSVDSLTRILPENAYPKFGSLVSLGFGALMPVNKTDAAYPTTASTSNTLYYGGKNLSVTSVDSCESIDLGSGITTKVPEPKELTSAAEVSYSVSTNGSAAALYYDLANSASFSGAAASYDATTFTSPTVSDGIACNNSFRSKTSIPLAIGGGKYPSISSGVSAGAKGDGGATSLLSICVYGGANVAARSYAKALLASGLTTAGTTTTSAQIPDCSSKAFAVSNNFSELGTNPPSSTSYPNNAQ</sequence>
<proteinExistence type="predicted"/>
<feature type="chain" id="PRO_5047394300" description="Lipoprotein" evidence="1">
    <location>
        <begin position="21"/>
        <end position="542"/>
    </location>
</feature>
<evidence type="ECO:0000313" key="3">
    <source>
        <dbReference type="Proteomes" id="UP000245263"/>
    </source>
</evidence>
<evidence type="ECO:0000256" key="1">
    <source>
        <dbReference type="SAM" id="SignalP"/>
    </source>
</evidence>
<accession>A0ABM7ULI6</accession>
<organism evidence="2 3">
    <name type="scientific">Leptospira kobayashii</name>
    <dbReference type="NCBI Taxonomy" id="1917830"/>
    <lineage>
        <taxon>Bacteria</taxon>
        <taxon>Pseudomonadati</taxon>
        <taxon>Spirochaetota</taxon>
        <taxon>Spirochaetia</taxon>
        <taxon>Leptospirales</taxon>
        <taxon>Leptospiraceae</taxon>
        <taxon>Leptospira</taxon>
    </lineage>
</organism>
<evidence type="ECO:0008006" key="4">
    <source>
        <dbReference type="Google" id="ProtNLM"/>
    </source>
</evidence>
<feature type="signal peptide" evidence="1">
    <location>
        <begin position="1"/>
        <end position="20"/>
    </location>
</feature>
<keyword evidence="1" id="KW-0732">Signal</keyword>
<protein>
    <recommendedName>
        <fullName evidence="4">Lipoprotein</fullName>
    </recommendedName>
</protein>
<dbReference type="PROSITE" id="PS51257">
    <property type="entry name" value="PROKAR_LIPOPROTEIN"/>
    <property type="match status" value="1"/>
</dbReference>
<gene>
    <name evidence="2" type="ORF">LPTSP3_g27380</name>
</gene>
<reference evidence="2 3" key="1">
    <citation type="submission" date="2021-08" db="EMBL/GenBank/DDBJ databases">
        <title>Complete genome sequence of Leptospira kobayashii strain E30.</title>
        <authorList>
            <person name="Nakao R."/>
            <person name="Nakamura S."/>
            <person name="Masuzawa T."/>
            <person name="Koizumi N."/>
        </authorList>
    </citation>
    <scope>NUCLEOTIDE SEQUENCE [LARGE SCALE GENOMIC DNA]</scope>
    <source>
        <strain evidence="2 3">E30</strain>
    </source>
</reference>
<name>A0ABM7ULI6_9LEPT</name>
<dbReference type="RefSeq" id="WP_109020452.1">
    <property type="nucleotide sequence ID" value="NZ_AP025028.1"/>
</dbReference>